<evidence type="ECO:0000313" key="3">
    <source>
        <dbReference type="Proteomes" id="UP001286313"/>
    </source>
</evidence>
<feature type="compositionally biased region" description="Polar residues" evidence="1">
    <location>
        <begin position="113"/>
        <end position="126"/>
    </location>
</feature>
<sequence length="126" mass="14076">MADDDKQMERRREANRGWVTRTSNALADLVAKPDVTTLELEDAIEEFDRRLAALDDTQSAVVMRIVEPDKLETDIEDADRFRRQVRCHRVQASQKLADLLTKTGPPAGPAAHSDNSATDSVMSNII</sequence>
<evidence type="ECO:0000313" key="2">
    <source>
        <dbReference type="EMBL" id="KAK3889718.1"/>
    </source>
</evidence>
<keyword evidence="3" id="KW-1185">Reference proteome</keyword>
<dbReference type="EMBL" id="JAWQEG010000464">
    <property type="protein sequence ID" value="KAK3889718.1"/>
    <property type="molecule type" value="Genomic_DNA"/>
</dbReference>
<dbReference type="AlphaFoldDB" id="A0AAE1KZA4"/>
<comment type="caution">
    <text evidence="2">The sequence shown here is derived from an EMBL/GenBank/DDBJ whole genome shotgun (WGS) entry which is preliminary data.</text>
</comment>
<protein>
    <submittedName>
        <fullName evidence="2">Uncharacterized protein</fullName>
    </submittedName>
</protein>
<dbReference type="Proteomes" id="UP001286313">
    <property type="component" value="Unassembled WGS sequence"/>
</dbReference>
<gene>
    <name evidence="2" type="ORF">Pcinc_006284</name>
</gene>
<reference evidence="2" key="1">
    <citation type="submission" date="2023-10" db="EMBL/GenBank/DDBJ databases">
        <title>Genome assemblies of two species of porcelain crab, Petrolisthes cinctipes and Petrolisthes manimaculis (Anomura: Porcellanidae).</title>
        <authorList>
            <person name="Angst P."/>
        </authorList>
    </citation>
    <scope>NUCLEOTIDE SEQUENCE</scope>
    <source>
        <strain evidence="2">PB745_01</strain>
        <tissue evidence="2">Gill</tissue>
    </source>
</reference>
<proteinExistence type="predicted"/>
<feature type="region of interest" description="Disordered" evidence="1">
    <location>
        <begin position="100"/>
        <end position="126"/>
    </location>
</feature>
<evidence type="ECO:0000256" key="1">
    <source>
        <dbReference type="SAM" id="MobiDB-lite"/>
    </source>
</evidence>
<accession>A0AAE1KZA4</accession>
<organism evidence="2 3">
    <name type="scientific">Petrolisthes cinctipes</name>
    <name type="common">Flat porcelain crab</name>
    <dbReference type="NCBI Taxonomy" id="88211"/>
    <lineage>
        <taxon>Eukaryota</taxon>
        <taxon>Metazoa</taxon>
        <taxon>Ecdysozoa</taxon>
        <taxon>Arthropoda</taxon>
        <taxon>Crustacea</taxon>
        <taxon>Multicrustacea</taxon>
        <taxon>Malacostraca</taxon>
        <taxon>Eumalacostraca</taxon>
        <taxon>Eucarida</taxon>
        <taxon>Decapoda</taxon>
        <taxon>Pleocyemata</taxon>
        <taxon>Anomura</taxon>
        <taxon>Galatheoidea</taxon>
        <taxon>Porcellanidae</taxon>
        <taxon>Petrolisthes</taxon>
    </lineage>
</organism>
<name>A0AAE1KZA4_PETCI</name>